<evidence type="ECO:0000256" key="2">
    <source>
        <dbReference type="ARBA" id="ARBA00022695"/>
    </source>
</evidence>
<dbReference type="PANTHER" id="PTHR43584:SF8">
    <property type="entry name" value="N-ACETYLMURAMATE ALPHA-1-PHOSPHATE URIDYLYLTRANSFERASE"/>
    <property type="match status" value="1"/>
</dbReference>
<keyword evidence="4" id="KW-0418">Kinase</keyword>
<dbReference type="InterPro" id="IPR029044">
    <property type="entry name" value="Nucleotide-diphossugar_trans"/>
</dbReference>
<comment type="caution">
    <text evidence="4">The sequence shown here is derived from an EMBL/GenBank/DDBJ whole genome shotgun (WGS) entry which is preliminary data.</text>
</comment>
<evidence type="ECO:0000259" key="3">
    <source>
        <dbReference type="Pfam" id="PF12804"/>
    </source>
</evidence>
<dbReference type="InterPro" id="IPR025877">
    <property type="entry name" value="MobA-like_NTP_Trfase"/>
</dbReference>
<dbReference type="GO" id="GO:0016779">
    <property type="term" value="F:nucleotidyltransferase activity"/>
    <property type="evidence" value="ECO:0007669"/>
    <property type="project" value="UniProtKB-KW"/>
</dbReference>
<reference evidence="4" key="1">
    <citation type="journal article" date="2012" name="PLoS ONE">
        <title>Gene sets for utilization of primary and secondary nutrition supplies in the distal gut of endangered iberian lynx.</title>
        <authorList>
            <person name="Alcaide M."/>
            <person name="Messina E."/>
            <person name="Richter M."/>
            <person name="Bargiela R."/>
            <person name="Peplies J."/>
            <person name="Huws S.A."/>
            <person name="Newbold C.J."/>
            <person name="Golyshin P.N."/>
            <person name="Simon M.A."/>
            <person name="Lopez G."/>
            <person name="Yakimov M.M."/>
            <person name="Ferrer M."/>
        </authorList>
    </citation>
    <scope>NUCLEOTIDE SEQUENCE</scope>
</reference>
<name>J9F7G5_9ZZZZ</name>
<dbReference type="Pfam" id="PF12804">
    <property type="entry name" value="NTP_transf_3"/>
    <property type="match status" value="1"/>
</dbReference>
<dbReference type="AlphaFoldDB" id="J9F7G5"/>
<organism evidence="4">
    <name type="scientific">gut metagenome</name>
    <dbReference type="NCBI Taxonomy" id="749906"/>
    <lineage>
        <taxon>unclassified sequences</taxon>
        <taxon>metagenomes</taxon>
        <taxon>organismal metagenomes</taxon>
    </lineage>
</organism>
<evidence type="ECO:0000313" key="4">
    <source>
        <dbReference type="EMBL" id="EJW90841.1"/>
    </source>
</evidence>
<sequence length="271" mass="31654">MNTAVILTARKERDSQIPYPLLPIDGKQCLIDRTLQLLRELHYERIILVVGYCHEMFQRFAAPDVTLVYNAEYEITASMGSLALVKDLIDGDFLLIEGDTFFEKQLLERLSAVSHGNCISYTEESGSGDECYIETRNGFVTKLTKDRHRVCRFEGEMIGVTRLCQDTFRRMIQEWEKSSNPYLNYEYLLTDVTDAIDRPCLYFKNLIWGDVDNHTDYHKLINHTYRRLCRKENPFDRDNLLAHLQSIFPELDPHTVKLTKIGRNEQQKLSC</sequence>
<dbReference type="EMBL" id="AMCI01008570">
    <property type="protein sequence ID" value="EJW90841.1"/>
    <property type="molecule type" value="Genomic_DNA"/>
</dbReference>
<keyword evidence="1" id="KW-0808">Transferase</keyword>
<dbReference type="PANTHER" id="PTHR43584">
    <property type="entry name" value="NUCLEOTIDYL TRANSFERASE"/>
    <property type="match status" value="1"/>
</dbReference>
<protein>
    <submittedName>
        <fullName evidence="4">Choline/ethanolamine kinase family protein</fullName>
    </submittedName>
</protein>
<proteinExistence type="predicted"/>
<dbReference type="GO" id="GO:0016301">
    <property type="term" value="F:kinase activity"/>
    <property type="evidence" value="ECO:0007669"/>
    <property type="project" value="UniProtKB-KW"/>
</dbReference>
<dbReference type="InterPro" id="IPR050065">
    <property type="entry name" value="GlmU-like"/>
</dbReference>
<evidence type="ECO:0000256" key="1">
    <source>
        <dbReference type="ARBA" id="ARBA00022679"/>
    </source>
</evidence>
<gene>
    <name evidence="4" type="ORF">EVA_21051</name>
</gene>
<feature type="domain" description="MobA-like NTP transferase" evidence="3">
    <location>
        <begin position="20"/>
        <end position="126"/>
    </location>
</feature>
<keyword evidence="2" id="KW-0548">Nucleotidyltransferase</keyword>
<accession>J9F7G5</accession>
<dbReference type="Gene3D" id="3.90.550.10">
    <property type="entry name" value="Spore Coat Polysaccharide Biosynthesis Protein SpsA, Chain A"/>
    <property type="match status" value="1"/>
</dbReference>
<dbReference type="SUPFAM" id="SSF53448">
    <property type="entry name" value="Nucleotide-diphospho-sugar transferases"/>
    <property type="match status" value="1"/>
</dbReference>